<evidence type="ECO:0000256" key="1">
    <source>
        <dbReference type="PROSITE-ProRule" id="PRU00047"/>
    </source>
</evidence>
<keyword evidence="1" id="KW-0479">Metal-binding</keyword>
<dbReference type="PROSITE" id="PS50158">
    <property type="entry name" value="ZF_CCHC"/>
    <property type="match status" value="1"/>
</dbReference>
<feature type="compositionally biased region" description="Polar residues" evidence="2">
    <location>
        <begin position="97"/>
        <end position="117"/>
    </location>
</feature>
<dbReference type="Proteomes" id="UP000619265">
    <property type="component" value="Unassembled WGS sequence"/>
</dbReference>
<accession>A0A833Y1Q3</accession>
<dbReference type="PANTHER" id="PTHR34222:SF97">
    <property type="entry name" value="CATALYTIC REGION, PUTATIVE-RELATED"/>
    <property type="match status" value="1"/>
</dbReference>
<sequence>MGLNETYDGIRGQILIMSPMPSLDKAFPLILQEERQRQARVAILPAAESCALAASHNQTKKKDKSDLTCYNCGKAGHTKDKCYRLIGFPPDFKFTKTKQGNNHSANQTTSHLSNGSATEPAQLALSQAQIQQLMFLANSQTSQLSIEDSSKGKNASQQNFSQPDPTNHGSHMAVSHSGHSYMDNDWSC</sequence>
<reference evidence="4" key="1">
    <citation type="submission" date="2015-10" db="EMBL/GenBank/DDBJ databases">
        <authorList>
            <person name="Martinez-Garcia P.J."/>
            <person name="Crepeau M.W."/>
            <person name="Puiu D."/>
            <person name="Gonzalez-Ibeas D."/>
            <person name="Whalen J."/>
            <person name="Stevens K."/>
            <person name="Paul R."/>
            <person name="Butterfield T."/>
            <person name="Britton M."/>
            <person name="Reagan R."/>
            <person name="Chakraborty S."/>
            <person name="Walawage S.L."/>
            <person name="Vasquez-Gross H.A."/>
            <person name="Cardeno C."/>
            <person name="Famula R."/>
            <person name="Pratt K."/>
            <person name="Kuruganti S."/>
            <person name="Aradhya M.K."/>
            <person name="Leslie C.A."/>
            <person name="Dandekar A.M."/>
            <person name="Salzberg S.L."/>
            <person name="Wegrzyn J.L."/>
            <person name="Langley C.H."/>
            <person name="Neale D.B."/>
        </authorList>
    </citation>
    <scope>NUCLEOTIDE SEQUENCE</scope>
    <source>
        <tissue evidence="4">Leaves</tissue>
    </source>
</reference>
<comment type="caution">
    <text evidence="4">The sequence shown here is derived from an EMBL/GenBank/DDBJ whole genome shotgun (WGS) entry which is preliminary data.</text>
</comment>
<dbReference type="SUPFAM" id="SSF57756">
    <property type="entry name" value="Retrovirus zinc finger-like domains"/>
    <property type="match status" value="1"/>
</dbReference>
<dbReference type="GO" id="GO:0003676">
    <property type="term" value="F:nucleic acid binding"/>
    <property type="evidence" value="ECO:0007669"/>
    <property type="project" value="InterPro"/>
</dbReference>
<feature type="compositionally biased region" description="Polar residues" evidence="2">
    <location>
        <begin position="144"/>
        <end position="169"/>
    </location>
</feature>
<evidence type="ECO:0000256" key="2">
    <source>
        <dbReference type="SAM" id="MobiDB-lite"/>
    </source>
</evidence>
<dbReference type="InterPro" id="IPR036875">
    <property type="entry name" value="Znf_CCHC_sf"/>
</dbReference>
<dbReference type="PANTHER" id="PTHR34222">
    <property type="entry name" value="GAG_PRE-INTEGRS DOMAIN-CONTAINING PROTEIN"/>
    <property type="match status" value="1"/>
</dbReference>
<dbReference type="EMBL" id="LIHL02000001">
    <property type="protein sequence ID" value="KAF5481751.1"/>
    <property type="molecule type" value="Genomic_DNA"/>
</dbReference>
<dbReference type="Gramene" id="Jr01_25680_p1">
    <property type="protein sequence ID" value="cds.Jr01_25680_p1"/>
    <property type="gene ID" value="Jr01_25680"/>
</dbReference>
<organism evidence="4 5">
    <name type="scientific">Juglans regia</name>
    <name type="common">English walnut</name>
    <dbReference type="NCBI Taxonomy" id="51240"/>
    <lineage>
        <taxon>Eukaryota</taxon>
        <taxon>Viridiplantae</taxon>
        <taxon>Streptophyta</taxon>
        <taxon>Embryophyta</taxon>
        <taxon>Tracheophyta</taxon>
        <taxon>Spermatophyta</taxon>
        <taxon>Magnoliopsida</taxon>
        <taxon>eudicotyledons</taxon>
        <taxon>Gunneridae</taxon>
        <taxon>Pentapetalae</taxon>
        <taxon>rosids</taxon>
        <taxon>fabids</taxon>
        <taxon>Fagales</taxon>
        <taxon>Juglandaceae</taxon>
        <taxon>Juglans</taxon>
    </lineage>
</organism>
<feature type="domain" description="CCHC-type" evidence="3">
    <location>
        <begin position="69"/>
        <end position="82"/>
    </location>
</feature>
<keyword evidence="1" id="KW-0862">Zinc</keyword>
<evidence type="ECO:0000313" key="5">
    <source>
        <dbReference type="Proteomes" id="UP000619265"/>
    </source>
</evidence>
<feature type="region of interest" description="Disordered" evidence="2">
    <location>
        <begin position="144"/>
        <end position="188"/>
    </location>
</feature>
<feature type="region of interest" description="Disordered" evidence="2">
    <location>
        <begin position="94"/>
        <end position="117"/>
    </location>
</feature>
<evidence type="ECO:0000313" key="4">
    <source>
        <dbReference type="EMBL" id="KAF5481751.1"/>
    </source>
</evidence>
<proteinExistence type="predicted"/>
<dbReference type="GO" id="GO:0008270">
    <property type="term" value="F:zinc ion binding"/>
    <property type="evidence" value="ECO:0007669"/>
    <property type="project" value="UniProtKB-KW"/>
</dbReference>
<dbReference type="AlphaFoldDB" id="A0A833Y1Q3"/>
<evidence type="ECO:0000259" key="3">
    <source>
        <dbReference type="PROSITE" id="PS50158"/>
    </source>
</evidence>
<reference evidence="4" key="2">
    <citation type="submission" date="2020-03" db="EMBL/GenBank/DDBJ databases">
        <title>Walnut 2.0.</title>
        <authorList>
            <person name="Marrano A."/>
            <person name="Britton M."/>
            <person name="Zimin A.V."/>
            <person name="Zaini P.A."/>
            <person name="Workman R."/>
            <person name="Puiu D."/>
            <person name="Bianco L."/>
            <person name="Allen B.J."/>
            <person name="Troggio M."/>
            <person name="Leslie C.A."/>
            <person name="Timp W."/>
            <person name="Dendekar A."/>
            <person name="Salzberg S.L."/>
            <person name="Neale D.B."/>
        </authorList>
    </citation>
    <scope>NUCLEOTIDE SEQUENCE</scope>
    <source>
        <tissue evidence="4">Leaves</tissue>
    </source>
</reference>
<name>A0A833Y1Q3_JUGRE</name>
<protein>
    <recommendedName>
        <fullName evidence="3">CCHC-type domain-containing protein</fullName>
    </recommendedName>
</protein>
<gene>
    <name evidence="4" type="ORF">F2P56_002380</name>
</gene>
<keyword evidence="1" id="KW-0863">Zinc-finger</keyword>
<dbReference type="InterPro" id="IPR001878">
    <property type="entry name" value="Znf_CCHC"/>
</dbReference>